<comment type="caution">
    <text evidence="2">The sequence shown here is derived from an EMBL/GenBank/DDBJ whole genome shotgun (WGS) entry which is preliminary data.</text>
</comment>
<proteinExistence type="predicted"/>
<dbReference type="EMBL" id="WTYE01000001">
    <property type="protein sequence ID" value="MXP30630.1"/>
    <property type="molecule type" value="Genomic_DNA"/>
</dbReference>
<gene>
    <name evidence="2" type="ORF">GRI94_02200</name>
    <name evidence="3" type="ORF">GRI94_16290</name>
</gene>
<dbReference type="Pfam" id="PF05751">
    <property type="entry name" value="FixH"/>
    <property type="match status" value="1"/>
</dbReference>
<feature type="transmembrane region" description="Helical" evidence="1">
    <location>
        <begin position="12"/>
        <end position="32"/>
    </location>
</feature>
<reference evidence="2 4" key="1">
    <citation type="submission" date="2019-12" db="EMBL/GenBank/DDBJ databases">
        <title>Genomic-based taxomic classification of the family Erythrobacteraceae.</title>
        <authorList>
            <person name="Xu L."/>
        </authorList>
    </citation>
    <scope>NUCLEOTIDE SEQUENCE [LARGE SCALE GENOMIC DNA]</scope>
    <source>
        <strain evidence="2 4">JCM 16677</strain>
    </source>
</reference>
<sequence length="148" mass="16154">MKREFTGRHMLAVLVVGFGIVVAVNFYMASLATRGFSGVVVQNSYIASQQFNGWLEEARRQEALGWQGVIGRDGNGRLEVAAQAIPAGAVVSADLRRPLGEPDDRQITLVPAGEGRFVTPEPLPTGRWIVRITVEAEGEAVRFQDEMT</sequence>
<keyword evidence="1" id="KW-0472">Membrane</keyword>
<protein>
    <recommendedName>
        <fullName evidence="5">Nitrogen fixation protein FixH</fullName>
    </recommendedName>
</protein>
<evidence type="ECO:0000313" key="3">
    <source>
        <dbReference type="EMBL" id="MXP33390.1"/>
    </source>
</evidence>
<keyword evidence="1" id="KW-1133">Transmembrane helix</keyword>
<dbReference type="EMBL" id="WTYE01000001">
    <property type="protein sequence ID" value="MXP33390.1"/>
    <property type="molecule type" value="Genomic_DNA"/>
</dbReference>
<dbReference type="PIRSF" id="PIRSF011386">
    <property type="entry name" value="FixH"/>
    <property type="match status" value="1"/>
</dbReference>
<dbReference type="Proteomes" id="UP000446786">
    <property type="component" value="Unassembled WGS sequence"/>
</dbReference>
<evidence type="ECO:0000313" key="4">
    <source>
        <dbReference type="Proteomes" id="UP000446786"/>
    </source>
</evidence>
<keyword evidence="4" id="KW-1185">Reference proteome</keyword>
<keyword evidence="1" id="KW-0812">Transmembrane</keyword>
<name>A0A845AK42_9SPHN</name>
<dbReference type="InterPro" id="IPR018037">
    <property type="entry name" value="FixH_proteobacterial"/>
</dbReference>
<dbReference type="RefSeq" id="WP_160778154.1">
    <property type="nucleotide sequence ID" value="NZ_BAAAZF010000001.1"/>
</dbReference>
<evidence type="ECO:0000313" key="2">
    <source>
        <dbReference type="EMBL" id="MXP30630.1"/>
    </source>
</evidence>
<evidence type="ECO:0000256" key="1">
    <source>
        <dbReference type="SAM" id="Phobius"/>
    </source>
</evidence>
<dbReference type="OrthoDB" id="1495896at2"/>
<accession>A0A845AK42</accession>
<dbReference type="AlphaFoldDB" id="A0A845AK42"/>
<dbReference type="InterPro" id="IPR008620">
    <property type="entry name" value="FixH"/>
</dbReference>
<organism evidence="2 4">
    <name type="scientific">Parerythrobacter jejuensis</name>
    <dbReference type="NCBI Taxonomy" id="795812"/>
    <lineage>
        <taxon>Bacteria</taxon>
        <taxon>Pseudomonadati</taxon>
        <taxon>Pseudomonadota</taxon>
        <taxon>Alphaproteobacteria</taxon>
        <taxon>Sphingomonadales</taxon>
        <taxon>Erythrobacteraceae</taxon>
        <taxon>Parerythrobacter</taxon>
    </lineage>
</organism>
<evidence type="ECO:0008006" key="5">
    <source>
        <dbReference type="Google" id="ProtNLM"/>
    </source>
</evidence>